<keyword evidence="4" id="KW-1185">Reference proteome</keyword>
<accession>A0A512B4A4</accession>
<keyword evidence="2" id="KW-0812">Transmembrane</keyword>
<evidence type="ECO:0000313" key="4">
    <source>
        <dbReference type="Proteomes" id="UP000321532"/>
    </source>
</evidence>
<dbReference type="AlphaFoldDB" id="A0A512B4A4"/>
<keyword evidence="2" id="KW-1133">Transmembrane helix</keyword>
<evidence type="ECO:0000313" key="3">
    <source>
        <dbReference type="EMBL" id="GEO06805.1"/>
    </source>
</evidence>
<name>A0A512B4A4_9BACT</name>
<feature type="transmembrane region" description="Helical" evidence="2">
    <location>
        <begin position="123"/>
        <end position="142"/>
    </location>
</feature>
<feature type="coiled-coil region" evidence="1">
    <location>
        <begin position="47"/>
        <end position="126"/>
    </location>
</feature>
<keyword evidence="2" id="KW-0472">Membrane</keyword>
<gene>
    <name evidence="3" type="ORF">AAE02nite_44690</name>
</gene>
<keyword evidence="1" id="KW-0175">Coiled coil</keyword>
<sequence>MIKDYEYYNAQNSNFWGKKSKKDLLNIIDVLKKVINKDSDIIREINLVNLKRQAEIKAAQAQAENQKKQIEFRAMDDKRVVSDNLYDLKAQIQSLENKQKVKQRQLNALEESLTGSKETIQKLQALLATSVVAILGLAIFAFSRRSKKKAKR</sequence>
<organism evidence="3 4">
    <name type="scientific">Adhaeribacter aerolatus</name>
    <dbReference type="NCBI Taxonomy" id="670289"/>
    <lineage>
        <taxon>Bacteria</taxon>
        <taxon>Pseudomonadati</taxon>
        <taxon>Bacteroidota</taxon>
        <taxon>Cytophagia</taxon>
        <taxon>Cytophagales</taxon>
        <taxon>Hymenobacteraceae</taxon>
        <taxon>Adhaeribacter</taxon>
    </lineage>
</organism>
<protein>
    <submittedName>
        <fullName evidence="3">Uncharacterized protein</fullName>
    </submittedName>
</protein>
<evidence type="ECO:0000256" key="2">
    <source>
        <dbReference type="SAM" id="Phobius"/>
    </source>
</evidence>
<dbReference type="EMBL" id="BJYS01000044">
    <property type="protein sequence ID" value="GEO06805.1"/>
    <property type="molecule type" value="Genomic_DNA"/>
</dbReference>
<comment type="caution">
    <text evidence="3">The sequence shown here is derived from an EMBL/GenBank/DDBJ whole genome shotgun (WGS) entry which is preliminary data.</text>
</comment>
<dbReference type="Proteomes" id="UP000321532">
    <property type="component" value="Unassembled WGS sequence"/>
</dbReference>
<proteinExistence type="predicted"/>
<evidence type="ECO:0000256" key="1">
    <source>
        <dbReference type="SAM" id="Coils"/>
    </source>
</evidence>
<reference evidence="3 4" key="1">
    <citation type="submission" date="2019-07" db="EMBL/GenBank/DDBJ databases">
        <title>Whole genome shotgun sequence of Adhaeribacter aerolatus NBRC 106133.</title>
        <authorList>
            <person name="Hosoyama A."/>
            <person name="Uohara A."/>
            <person name="Ohji S."/>
            <person name="Ichikawa N."/>
        </authorList>
    </citation>
    <scope>NUCLEOTIDE SEQUENCE [LARGE SCALE GENOMIC DNA]</scope>
    <source>
        <strain evidence="3 4">NBRC 106133</strain>
    </source>
</reference>